<feature type="compositionally biased region" description="Basic and acidic residues" evidence="1">
    <location>
        <begin position="154"/>
        <end position="164"/>
    </location>
</feature>
<feature type="compositionally biased region" description="Acidic residues" evidence="1">
    <location>
        <begin position="598"/>
        <end position="615"/>
    </location>
</feature>
<gene>
    <name evidence="2" type="ORF">NLU13_1987</name>
</gene>
<organism evidence="2 3">
    <name type="scientific">Sarocladium strictum</name>
    <name type="common">Black bundle disease fungus</name>
    <name type="synonym">Acremonium strictum</name>
    <dbReference type="NCBI Taxonomy" id="5046"/>
    <lineage>
        <taxon>Eukaryota</taxon>
        <taxon>Fungi</taxon>
        <taxon>Dikarya</taxon>
        <taxon>Ascomycota</taxon>
        <taxon>Pezizomycotina</taxon>
        <taxon>Sordariomycetes</taxon>
        <taxon>Hypocreomycetidae</taxon>
        <taxon>Hypocreales</taxon>
        <taxon>Sarocladiaceae</taxon>
        <taxon>Sarocladium</taxon>
    </lineage>
</organism>
<feature type="region of interest" description="Disordered" evidence="1">
    <location>
        <begin position="49"/>
        <end position="106"/>
    </location>
</feature>
<accession>A0AA39LCT3</accession>
<protein>
    <submittedName>
        <fullName evidence="2">Uncharacterized protein</fullName>
    </submittedName>
</protein>
<feature type="compositionally biased region" description="Polar residues" evidence="1">
    <location>
        <begin position="66"/>
        <end position="77"/>
    </location>
</feature>
<evidence type="ECO:0000313" key="2">
    <source>
        <dbReference type="EMBL" id="KAK0392492.1"/>
    </source>
</evidence>
<feature type="compositionally biased region" description="Basic residues" evidence="1">
    <location>
        <begin position="173"/>
        <end position="187"/>
    </location>
</feature>
<keyword evidence="3" id="KW-1185">Reference proteome</keyword>
<feature type="region of interest" description="Disordered" evidence="1">
    <location>
        <begin position="591"/>
        <end position="615"/>
    </location>
</feature>
<evidence type="ECO:0000313" key="3">
    <source>
        <dbReference type="Proteomes" id="UP001175261"/>
    </source>
</evidence>
<reference evidence="2" key="1">
    <citation type="submission" date="2022-10" db="EMBL/GenBank/DDBJ databases">
        <title>Determination and structural analysis of whole genome sequence of Sarocladium strictum F4-1.</title>
        <authorList>
            <person name="Hu L."/>
            <person name="Jiang Y."/>
        </authorList>
    </citation>
    <scope>NUCLEOTIDE SEQUENCE</scope>
    <source>
        <strain evidence="2">F4-1</strain>
    </source>
</reference>
<feature type="region of interest" description="Disordered" evidence="1">
    <location>
        <begin position="234"/>
        <end position="255"/>
    </location>
</feature>
<feature type="compositionally biased region" description="Polar residues" evidence="1">
    <location>
        <begin position="93"/>
        <end position="102"/>
    </location>
</feature>
<dbReference type="AlphaFoldDB" id="A0AA39LCT3"/>
<sequence length="615" mass="68005">MQANKTQAKHSWANVAKGTRAPGKETSVRVAKVAMPEFSEIRKLVDRNQVAAKSASLRPTLRSPWHGTSTASTQHAQSLKGAASDESRPQAPSAMSGTTSRTVWGDSIRKTKTSGALSQTQALEQVTAATFEKAQPLSKSDEAHFPGLTAGIPKDFDEEKDSQSHSEANAAKPKARASRQSRRRRKKAENSGVSLASFTLEQREQALAVREEQFAHREAVLQSLIKKLEQTIEQATSEKKASDTSTQSKPSGTEPMIQYWGSDDGLRDFPAASGSSIEGEPRRVKAETAEQLWYEPLGTDIEIVVTDAYGYQTTLPLHQSIVEPKCGWLHQQISSTSQRHVDSGDDDPDDTDKAAQRQVPSFKLEMDGALATACFFFAYGGAKTCLSDDASRPPGELLLQSCSPSQAHRCDLSSLCNCVRLYDSALELQMPELCCYLLEQVEALATDIAESACIQRIGGSSIALGYIRNTLQSTMIFMYTQKHQPKWRPLQMAFAGLYDVIALRAGPQLAFNLPQEMAKLVRKLHEDHVEYRQTQRSCLPAPGSLTVRPDVMDKLIHNDAEDATYFWYGSKSHRELYSTGWIHQLRLRPRSYSKEERDGDDDDDDDDGSDVDITV</sequence>
<comment type="caution">
    <text evidence="2">The sequence shown here is derived from an EMBL/GenBank/DDBJ whole genome shotgun (WGS) entry which is preliminary data.</text>
</comment>
<dbReference type="EMBL" id="JAPDFR010000001">
    <property type="protein sequence ID" value="KAK0392492.1"/>
    <property type="molecule type" value="Genomic_DNA"/>
</dbReference>
<feature type="region of interest" description="Disordered" evidence="1">
    <location>
        <begin position="134"/>
        <end position="193"/>
    </location>
</feature>
<name>A0AA39LCT3_SARSR</name>
<feature type="region of interest" description="Disordered" evidence="1">
    <location>
        <begin position="1"/>
        <end position="28"/>
    </location>
</feature>
<evidence type="ECO:0000256" key="1">
    <source>
        <dbReference type="SAM" id="MobiDB-lite"/>
    </source>
</evidence>
<proteinExistence type="predicted"/>
<dbReference type="Proteomes" id="UP001175261">
    <property type="component" value="Unassembled WGS sequence"/>
</dbReference>